<feature type="domain" description="Exocyst complex component Sec10 N-terminal" evidence="8">
    <location>
        <begin position="58"/>
        <end position="170"/>
    </location>
</feature>
<evidence type="ECO:0000313" key="10">
    <source>
        <dbReference type="Proteomes" id="UP001212841"/>
    </source>
</evidence>
<proteinExistence type="inferred from homology"/>
<evidence type="ECO:0000313" key="9">
    <source>
        <dbReference type="EMBL" id="KAJ3054447.1"/>
    </source>
</evidence>
<evidence type="ECO:0000256" key="2">
    <source>
        <dbReference type="ARBA" id="ARBA00022448"/>
    </source>
</evidence>
<dbReference type="AlphaFoldDB" id="A0AAD5SFX7"/>
<sequence length="836" mass="94364">MAATPTTPKIKQNLADSSIKDFIKLDAFKAKFNAKDFIEIISSKNVTQGQSNTQEFDPKPFIRNFESAVEELLRLRKKVQNKIDDLEDEAAASENARKRKLGEIQGAFDDVQSAFELLDSRLGEVGKTAIRIGEQLETIDKQRTRAMEAKDLIQYFIQFNQGGSKQLEGLRASGPEGEYKAAITAKRLNLIAKEVDIPGTETARMNIEKFCEDTERGILDQFDAAYKDGDRAVMNRCAKTLLDFNGGASCVQAYVNQHEFFLSRAMTDVEGEGSVGSGAEEDAQDLVPDQSLLSLYDDIRKTCQQEWAIIYEVFPNSASVMQQFVQRIFAQLVQTRIENTLQKAQDRSSLAYLRKLSACHAATAQLVADLHKLDDSIIAQNLGGPALTGILNRSFEDLFVPYVEGDRYIEVEEQCLIDRFKNCLHIFHEYAAQRAKNPRKAPSKQPPPSPSVPMSPTTQSLNFMMTQFVSTMDRLGQDISQQIGLQQAVVPLTPEEMGMPSTELMLKLLATHVEAMKRCRELSQPAELPRLGGALCRLLIMAVGEKYLEAALEMVIEDCQLQDPRNEPDLIYLYLVQVSNKVLQLLQIHFQHTIVPIISLSPTIHRDMVVYKNDFMSSAENRLNSLLQKQIDAITKWLSNLLYKQKKNDFRLRDDTVGLTVATTLPCNQCCEFLLKVHAQGVKFLEGQNLEIFLTEVGTDFNGLLLEHFKKFYITQTGGFILSKDLFKYQETIATFRIPSLTECFDMLRELGNLFIVKGETLKTVITQGHLTRIEPILLLPYLQLRGDWSQLARIEKDLFYDTKRPQEAAGYGGGSRGDLIKESEEHRFSVVSLVR</sequence>
<dbReference type="GO" id="GO:0000145">
    <property type="term" value="C:exocyst"/>
    <property type="evidence" value="ECO:0007669"/>
    <property type="project" value="TreeGrafter"/>
</dbReference>
<organism evidence="9 10">
    <name type="scientific">Rhizophlyctis rosea</name>
    <dbReference type="NCBI Taxonomy" id="64517"/>
    <lineage>
        <taxon>Eukaryota</taxon>
        <taxon>Fungi</taxon>
        <taxon>Fungi incertae sedis</taxon>
        <taxon>Chytridiomycota</taxon>
        <taxon>Chytridiomycota incertae sedis</taxon>
        <taxon>Chytridiomycetes</taxon>
        <taxon>Rhizophlyctidales</taxon>
        <taxon>Rhizophlyctidaceae</taxon>
        <taxon>Rhizophlyctis</taxon>
    </lineage>
</organism>
<dbReference type="PANTHER" id="PTHR12100:SF0">
    <property type="entry name" value="EXOCYST COMPLEX COMPONENT 5"/>
    <property type="match status" value="1"/>
</dbReference>
<dbReference type="InterPro" id="IPR048625">
    <property type="entry name" value="Sec10_N"/>
</dbReference>
<dbReference type="InterPro" id="IPR009976">
    <property type="entry name" value="Sec10-like"/>
</dbReference>
<evidence type="ECO:0000256" key="1">
    <source>
        <dbReference type="ARBA" id="ARBA00006572"/>
    </source>
</evidence>
<dbReference type="EMBL" id="JADGJD010000137">
    <property type="protein sequence ID" value="KAJ3054447.1"/>
    <property type="molecule type" value="Genomic_DNA"/>
</dbReference>
<evidence type="ECO:0000259" key="8">
    <source>
        <dbReference type="Pfam" id="PF20667"/>
    </source>
</evidence>
<keyword evidence="2" id="KW-0813">Transport</keyword>
<evidence type="ECO:0000259" key="7">
    <source>
        <dbReference type="Pfam" id="PF07393"/>
    </source>
</evidence>
<comment type="similarity">
    <text evidence="1">Belongs to the SEC10 family.</text>
</comment>
<evidence type="ECO:0000256" key="4">
    <source>
        <dbReference type="ARBA" id="ARBA00023054"/>
    </source>
</evidence>
<gene>
    <name evidence="9" type="primary">SEC10</name>
    <name evidence="9" type="ORF">HK097_001789</name>
</gene>
<keyword evidence="10" id="KW-1185">Reference proteome</keyword>
<feature type="coiled-coil region" evidence="5">
    <location>
        <begin position="62"/>
        <end position="103"/>
    </location>
</feature>
<feature type="compositionally biased region" description="Pro residues" evidence="6">
    <location>
        <begin position="444"/>
        <end position="453"/>
    </location>
</feature>
<protein>
    <submittedName>
        <fullName evidence="9">Exocyst complex component 5</fullName>
    </submittedName>
</protein>
<keyword evidence="3" id="KW-0268">Exocytosis</keyword>
<comment type="caution">
    <text evidence="9">The sequence shown here is derived from an EMBL/GenBank/DDBJ whole genome shotgun (WGS) entry which is preliminary data.</text>
</comment>
<dbReference type="GO" id="GO:0006893">
    <property type="term" value="P:Golgi to plasma membrane transport"/>
    <property type="evidence" value="ECO:0007669"/>
    <property type="project" value="TreeGrafter"/>
</dbReference>
<keyword evidence="4 5" id="KW-0175">Coiled coil</keyword>
<dbReference type="Pfam" id="PF20667">
    <property type="entry name" value="Sec10_N"/>
    <property type="match status" value="1"/>
</dbReference>
<accession>A0AAD5SFX7</accession>
<dbReference type="PANTHER" id="PTHR12100">
    <property type="entry name" value="SEC10"/>
    <property type="match status" value="1"/>
</dbReference>
<evidence type="ECO:0000256" key="6">
    <source>
        <dbReference type="SAM" id="MobiDB-lite"/>
    </source>
</evidence>
<dbReference type="Proteomes" id="UP001212841">
    <property type="component" value="Unassembled WGS sequence"/>
</dbReference>
<evidence type="ECO:0000256" key="3">
    <source>
        <dbReference type="ARBA" id="ARBA00022483"/>
    </source>
</evidence>
<name>A0AAD5SFX7_9FUNG</name>
<feature type="domain" description="Exocyst complex component Sec10-like alpha-helical bundle" evidence="7">
    <location>
        <begin position="180"/>
        <end position="793"/>
    </location>
</feature>
<evidence type="ECO:0000256" key="5">
    <source>
        <dbReference type="SAM" id="Coils"/>
    </source>
</evidence>
<dbReference type="Pfam" id="PF07393">
    <property type="entry name" value="Sec10_HB"/>
    <property type="match status" value="1"/>
</dbReference>
<feature type="region of interest" description="Disordered" evidence="6">
    <location>
        <begin position="435"/>
        <end position="457"/>
    </location>
</feature>
<reference evidence="9" key="1">
    <citation type="submission" date="2020-05" db="EMBL/GenBank/DDBJ databases">
        <title>Phylogenomic resolution of chytrid fungi.</title>
        <authorList>
            <person name="Stajich J.E."/>
            <person name="Amses K."/>
            <person name="Simmons R."/>
            <person name="Seto K."/>
            <person name="Myers J."/>
            <person name="Bonds A."/>
            <person name="Quandt C.A."/>
            <person name="Barry K."/>
            <person name="Liu P."/>
            <person name="Grigoriev I."/>
            <person name="Longcore J.E."/>
            <person name="James T.Y."/>
        </authorList>
    </citation>
    <scope>NUCLEOTIDE SEQUENCE</scope>
    <source>
        <strain evidence="9">JEL0318</strain>
    </source>
</reference>
<dbReference type="GO" id="GO:0006887">
    <property type="term" value="P:exocytosis"/>
    <property type="evidence" value="ECO:0007669"/>
    <property type="project" value="UniProtKB-KW"/>
</dbReference>
<dbReference type="InterPro" id="IPR048627">
    <property type="entry name" value="Sec10_HB"/>
</dbReference>